<accession>A0ABU3CGZ7</accession>
<organism evidence="1 2">
    <name type="scientific">Autumnicola lenta</name>
    <dbReference type="NCBI Taxonomy" id="3075593"/>
    <lineage>
        <taxon>Bacteria</taxon>
        <taxon>Pseudomonadati</taxon>
        <taxon>Bacteroidota</taxon>
        <taxon>Flavobacteriia</taxon>
        <taxon>Flavobacteriales</taxon>
        <taxon>Flavobacteriaceae</taxon>
        <taxon>Autumnicola</taxon>
    </lineage>
</organism>
<dbReference type="EMBL" id="JAVRHO010000003">
    <property type="protein sequence ID" value="MDT0645566.1"/>
    <property type="molecule type" value="Genomic_DNA"/>
</dbReference>
<sequence>MSLTSQTIATNTRIRDPEIPLKDDAPKMTNIDLYVGISRYCRKTSA</sequence>
<dbReference type="Proteomes" id="UP001245285">
    <property type="component" value="Unassembled WGS sequence"/>
</dbReference>
<comment type="caution">
    <text evidence="1">The sequence shown here is derived from an EMBL/GenBank/DDBJ whole genome shotgun (WGS) entry which is preliminary data.</text>
</comment>
<dbReference type="RefSeq" id="WP_311493758.1">
    <property type="nucleotide sequence ID" value="NZ_JAVRHO010000003.1"/>
</dbReference>
<evidence type="ECO:0000313" key="2">
    <source>
        <dbReference type="Proteomes" id="UP001245285"/>
    </source>
</evidence>
<name>A0ABU3CGZ7_9FLAO</name>
<reference evidence="1 2" key="1">
    <citation type="submission" date="2023-09" db="EMBL/GenBank/DDBJ databases">
        <authorList>
            <person name="Rey-Velasco X."/>
        </authorList>
    </citation>
    <scope>NUCLEOTIDE SEQUENCE [LARGE SCALE GENOMIC DNA]</scope>
    <source>
        <strain evidence="1 2">F260</strain>
    </source>
</reference>
<gene>
    <name evidence="1" type="ORF">RM545_02585</name>
</gene>
<proteinExistence type="predicted"/>
<evidence type="ECO:0000313" key="1">
    <source>
        <dbReference type="EMBL" id="MDT0645566.1"/>
    </source>
</evidence>
<protein>
    <submittedName>
        <fullName evidence="1">Uncharacterized protein</fullName>
    </submittedName>
</protein>
<keyword evidence="2" id="KW-1185">Reference proteome</keyword>